<comment type="caution">
    <text evidence="7">The sequence shown here is derived from an EMBL/GenBank/DDBJ whole genome shotgun (WGS) entry which is preliminary data.</text>
</comment>
<evidence type="ECO:0000256" key="4">
    <source>
        <dbReference type="ARBA" id="ARBA00023235"/>
    </source>
</evidence>
<protein>
    <submittedName>
        <fullName evidence="7">1-(5-phosphoribosyl)-5-[(5-phosphoribosylamino)methylideneamino] imidazole-4-carboxamide isomerase</fullName>
    </submittedName>
</protein>
<dbReference type="GO" id="GO:0003949">
    <property type="term" value="F:1-(5-phosphoribosyl)-5-[(5-phosphoribosylamino)methylideneamino]imidazole-4-carboxamide isomerase activity"/>
    <property type="evidence" value="ECO:0007669"/>
    <property type="project" value="InterPro"/>
</dbReference>
<keyword evidence="4 7" id="KW-0413">Isomerase</keyword>
<dbReference type="CDD" id="cd04723">
    <property type="entry name" value="HisA_HisF"/>
    <property type="match status" value="1"/>
</dbReference>
<evidence type="ECO:0000256" key="5">
    <source>
        <dbReference type="ARBA" id="ARBA00029440"/>
    </source>
</evidence>
<sequence length="260" mass="28343">MTLFRPCIDIHQGKVKQIVGGTLSDSDTPKTNFVSEKSPSYYANLYKKDGLKGGHVIMLGKGNVEAAKEALSAYPNGLQVGGGIHPDNAQEYLDAGASHVIVTSWVFDGAHLEMEKVEHLSKAVGKEHLVLDLSCRRTENGWNVATNRWQTVTDAVVNEALLQKLGAYCDEFLVHAADVEGLERGMDEDLIRFLAEKSPRSVTYAGGAKSIDDLVRCKEISCGRVDLTIGSSLDIFGGAGTRYEDCVAFNQEQVHEKQSL</sequence>
<dbReference type="EMBL" id="PGEX01000001">
    <property type="protein sequence ID" value="PJJ41641.1"/>
    <property type="molecule type" value="Genomic_DNA"/>
</dbReference>
<dbReference type="InterPro" id="IPR044524">
    <property type="entry name" value="Isoase_HisA-like"/>
</dbReference>
<dbReference type="RefSeq" id="WP_100425591.1">
    <property type="nucleotide sequence ID" value="NZ_PGEX01000001.1"/>
</dbReference>
<dbReference type="OrthoDB" id="9807749at2"/>
<reference evidence="7 8" key="1">
    <citation type="submission" date="2017-11" db="EMBL/GenBank/DDBJ databases">
        <title>Animal gut microbial communities from fecal samples from Wisconsin, USA.</title>
        <authorList>
            <person name="Neumann A."/>
        </authorList>
    </citation>
    <scope>NUCLEOTIDE SEQUENCE [LARGE SCALE GENOMIC DNA]</scope>
    <source>
        <strain evidence="7 8">UWS3</strain>
    </source>
</reference>
<dbReference type="AlphaFoldDB" id="A0A2M9A7D9"/>
<evidence type="ECO:0000256" key="2">
    <source>
        <dbReference type="ARBA" id="ARBA00022605"/>
    </source>
</evidence>
<dbReference type="SUPFAM" id="SSF51366">
    <property type="entry name" value="Ribulose-phoshate binding barrel"/>
    <property type="match status" value="1"/>
</dbReference>
<dbReference type="GO" id="GO:0000105">
    <property type="term" value="P:L-histidine biosynthetic process"/>
    <property type="evidence" value="ECO:0007669"/>
    <property type="project" value="UniProtKB-KW"/>
</dbReference>
<dbReference type="InterPro" id="IPR011858">
    <property type="entry name" value="His6/HISN3"/>
</dbReference>
<comment type="pathway">
    <text evidence="5">Amino-acid biosynthesis.</text>
</comment>
<keyword evidence="8" id="KW-1185">Reference proteome</keyword>
<dbReference type="GO" id="GO:0005737">
    <property type="term" value="C:cytoplasm"/>
    <property type="evidence" value="ECO:0007669"/>
    <property type="project" value="TreeGrafter"/>
</dbReference>
<dbReference type="InterPro" id="IPR013785">
    <property type="entry name" value="Aldolase_TIM"/>
</dbReference>
<name>A0A2M9A7D9_9BACT</name>
<dbReference type="Gene3D" id="3.20.20.70">
    <property type="entry name" value="Aldolase class I"/>
    <property type="match status" value="1"/>
</dbReference>
<gene>
    <name evidence="7" type="ORF">BGX16_1628</name>
</gene>
<proteinExistence type="inferred from homology"/>
<dbReference type="InterPro" id="IPR011060">
    <property type="entry name" value="RibuloseP-bd_barrel"/>
</dbReference>
<evidence type="ECO:0000256" key="3">
    <source>
        <dbReference type="ARBA" id="ARBA00023102"/>
    </source>
</evidence>
<dbReference type="FunFam" id="3.20.20.70:FF:000110">
    <property type="entry name" value="1-(5-phosphoribosyl)-5-[(5-phosphoribosylamino)methylideneamino] imidazole-4-carboxamide isomerase, chloroplastic"/>
    <property type="match status" value="1"/>
</dbReference>
<evidence type="ECO:0000313" key="8">
    <source>
        <dbReference type="Proteomes" id="UP000231134"/>
    </source>
</evidence>
<accession>A0A2M9A7D9</accession>
<dbReference type="Pfam" id="PF00977">
    <property type="entry name" value="His_biosynth"/>
    <property type="match status" value="1"/>
</dbReference>
<dbReference type="NCBIfam" id="TIGR02129">
    <property type="entry name" value="hisA_euk"/>
    <property type="match status" value="1"/>
</dbReference>
<evidence type="ECO:0000256" key="1">
    <source>
        <dbReference type="ARBA" id="ARBA00009667"/>
    </source>
</evidence>
<organism evidence="7 8">
    <name type="scientific">Hallerella succinigenes</name>
    <dbReference type="NCBI Taxonomy" id="1896222"/>
    <lineage>
        <taxon>Bacteria</taxon>
        <taxon>Pseudomonadati</taxon>
        <taxon>Fibrobacterota</taxon>
        <taxon>Fibrobacteria</taxon>
        <taxon>Fibrobacterales</taxon>
        <taxon>Fibrobacteraceae</taxon>
        <taxon>Hallerella</taxon>
    </lineage>
</organism>
<dbReference type="PANTHER" id="PTHR43090">
    <property type="entry name" value="1-(5-PHOSPHORIBOSYL)-5-[(5-PHOSPHORIBOSYLAMINO)METHYLIDENEAMINO] IMIDAZOLE-4-CARBOXAMIDE ISOMERASE"/>
    <property type="match status" value="1"/>
</dbReference>
<dbReference type="InterPro" id="IPR006062">
    <property type="entry name" value="His_biosynth"/>
</dbReference>
<dbReference type="PANTHER" id="PTHR43090:SF2">
    <property type="entry name" value="1-(5-PHOSPHORIBOSYL)-5-[(5-PHOSPHORIBOSYLAMINO)METHYLIDENEAMINO] IMIDAZOLE-4-CARBOXAMIDE ISOMERASE"/>
    <property type="match status" value="1"/>
</dbReference>
<evidence type="ECO:0000313" key="7">
    <source>
        <dbReference type="EMBL" id="PJJ41641.1"/>
    </source>
</evidence>
<evidence type="ECO:0000256" key="6">
    <source>
        <dbReference type="RuleBase" id="RU003657"/>
    </source>
</evidence>
<keyword evidence="3 6" id="KW-0368">Histidine biosynthesis</keyword>
<comment type="similarity">
    <text evidence="1 6">Belongs to the HisA/HisF family.</text>
</comment>
<keyword evidence="2 6" id="KW-0028">Amino-acid biosynthesis</keyword>
<dbReference type="GO" id="GO:0000162">
    <property type="term" value="P:L-tryptophan biosynthetic process"/>
    <property type="evidence" value="ECO:0007669"/>
    <property type="project" value="TreeGrafter"/>
</dbReference>
<dbReference type="Proteomes" id="UP000231134">
    <property type="component" value="Unassembled WGS sequence"/>
</dbReference>